<dbReference type="AlphaFoldDB" id="A0A2R3QAV2"/>
<evidence type="ECO:0000259" key="5">
    <source>
        <dbReference type="PROSITE" id="PS50011"/>
    </source>
</evidence>
<dbReference type="GO" id="GO:0004674">
    <property type="term" value="F:protein serine/threonine kinase activity"/>
    <property type="evidence" value="ECO:0007669"/>
    <property type="project" value="UniProtKB-KW"/>
</dbReference>
<evidence type="ECO:0000313" key="7">
    <source>
        <dbReference type="Proteomes" id="UP000237925"/>
    </source>
</evidence>
<proteinExistence type="predicted"/>
<dbReference type="KEGG" id="mela:C6568_06390"/>
<dbReference type="Gene3D" id="3.30.200.20">
    <property type="entry name" value="Phosphorylase Kinase, domain 1"/>
    <property type="match status" value="1"/>
</dbReference>
<evidence type="ECO:0000256" key="2">
    <source>
        <dbReference type="ARBA" id="ARBA00022741"/>
    </source>
</evidence>
<dbReference type="OrthoDB" id="9801841at2"/>
<dbReference type="CDD" id="cd14014">
    <property type="entry name" value="STKc_PknB_like"/>
    <property type="match status" value="1"/>
</dbReference>
<dbReference type="Proteomes" id="UP000237925">
    <property type="component" value="Chromosome"/>
</dbReference>
<dbReference type="PANTHER" id="PTHR43289:SF34">
    <property type="entry name" value="SERINE_THREONINE-PROTEIN KINASE YBDM-RELATED"/>
    <property type="match status" value="1"/>
</dbReference>
<dbReference type="CDD" id="cd00293">
    <property type="entry name" value="USP-like"/>
    <property type="match status" value="1"/>
</dbReference>
<name>A0A2R3QAV2_9BURK</name>
<dbReference type="PANTHER" id="PTHR43289">
    <property type="entry name" value="MITOGEN-ACTIVATED PROTEIN KINASE KINASE KINASE 20-RELATED"/>
    <property type="match status" value="1"/>
</dbReference>
<dbReference type="InterPro" id="IPR014729">
    <property type="entry name" value="Rossmann-like_a/b/a_fold"/>
</dbReference>
<dbReference type="InterPro" id="IPR008271">
    <property type="entry name" value="Ser/Thr_kinase_AS"/>
</dbReference>
<accession>A0A2R3QAV2</accession>
<gene>
    <name evidence="6" type="ORF">C6568_06390</name>
</gene>
<dbReference type="PROSITE" id="PS00108">
    <property type="entry name" value="PROTEIN_KINASE_ST"/>
    <property type="match status" value="1"/>
</dbReference>
<dbReference type="InterPro" id="IPR011009">
    <property type="entry name" value="Kinase-like_dom_sf"/>
</dbReference>
<keyword evidence="2" id="KW-0547">Nucleotide-binding</keyword>
<organism evidence="6 7">
    <name type="scientific">Melaminivora suipulveris</name>
    <dbReference type="NCBI Taxonomy" id="2109913"/>
    <lineage>
        <taxon>Bacteria</taxon>
        <taxon>Pseudomonadati</taxon>
        <taxon>Pseudomonadota</taxon>
        <taxon>Betaproteobacteria</taxon>
        <taxon>Burkholderiales</taxon>
        <taxon>Comamonadaceae</taxon>
        <taxon>Melaminivora</taxon>
    </lineage>
</organism>
<dbReference type="Gene3D" id="1.10.510.10">
    <property type="entry name" value="Transferase(Phosphotransferase) domain 1"/>
    <property type="match status" value="1"/>
</dbReference>
<dbReference type="Pfam" id="PF00069">
    <property type="entry name" value="Pkinase"/>
    <property type="match status" value="1"/>
</dbReference>
<keyword evidence="4" id="KW-0067">ATP-binding</keyword>
<reference evidence="6 7" key="1">
    <citation type="submission" date="2018-03" db="EMBL/GenBank/DDBJ databases">
        <title>Genome sequencing of Melaminivora sp.</title>
        <authorList>
            <person name="Kim S.-J."/>
            <person name="Heo J."/>
            <person name="Ahn J.-H."/>
            <person name="Kwon S.-W."/>
        </authorList>
    </citation>
    <scope>NUCLEOTIDE SEQUENCE [LARGE SCALE GENOMIC DNA]</scope>
    <source>
        <strain evidence="6 7">SC2-9</strain>
    </source>
</reference>
<dbReference type="Pfam" id="PF00582">
    <property type="entry name" value="Usp"/>
    <property type="match status" value="1"/>
</dbReference>
<dbReference type="RefSeq" id="WP_106683397.1">
    <property type="nucleotide sequence ID" value="NZ_CP027667.1"/>
</dbReference>
<evidence type="ECO:0000256" key="4">
    <source>
        <dbReference type="ARBA" id="ARBA00022840"/>
    </source>
</evidence>
<protein>
    <submittedName>
        <fullName evidence="6">Serine/threonine protein kinase</fullName>
    </submittedName>
</protein>
<dbReference type="InterPro" id="IPR000719">
    <property type="entry name" value="Prot_kinase_dom"/>
</dbReference>
<evidence type="ECO:0000313" key="6">
    <source>
        <dbReference type="EMBL" id="AVO48918.1"/>
    </source>
</evidence>
<evidence type="ECO:0000256" key="1">
    <source>
        <dbReference type="ARBA" id="ARBA00022679"/>
    </source>
</evidence>
<keyword evidence="3 6" id="KW-0418">Kinase</keyword>
<feature type="domain" description="Protein kinase" evidence="5">
    <location>
        <begin position="13"/>
        <end position="285"/>
    </location>
</feature>
<dbReference type="GO" id="GO:0005524">
    <property type="term" value="F:ATP binding"/>
    <property type="evidence" value="ECO:0007669"/>
    <property type="project" value="UniProtKB-KW"/>
</dbReference>
<keyword evidence="1" id="KW-0808">Transferase</keyword>
<dbReference type="InterPro" id="IPR006016">
    <property type="entry name" value="UspA"/>
</dbReference>
<sequence>MQLLAPGTELDGFTVHECIHSGGMAHIYRVGWPGATCDPGFALAMKVPRMTVRDGAENIVSFEVELTILPMLTGAHVPRFVAAGDLLHLPYLVMEYIEGQTLQHWLDEHPARDHAARAPEAIARIGAAMAIAAHSIHEQDVCHLDLKPANVLLRPDGSAVLLDFGLSCHAHYPDLLAEEMRKAVGSPAWIAPEQVVGVRGDLRSDIFAIGVMLYEMATGELPFGAPATAGGMRQRLWMTPAPPREHRPDLPEWLQEIILRCLEPAAAYRYPSAAQLAFDLANPEQVAVTERGRRLRGPGLRRHLKRWIRAAGMHYEPSPLPHDLIERSPIVMVAVPHEDVSDATLYSLREAVARSLGLRPGARLACVTVISPTAASSSDAERSETALRRLHLARLKTWAQPLPLAQHGVSFHVLEAGDVAQALLRYAEGNRVGLMILGAATHGLQLQRFIDTVPIRVARDAPCTVILVKQQLPFDLLGSGGHGDNAGHDAPAHDPAA</sequence>
<keyword evidence="6" id="KW-0723">Serine/threonine-protein kinase</keyword>
<dbReference type="SUPFAM" id="SSF52402">
    <property type="entry name" value="Adenine nucleotide alpha hydrolases-like"/>
    <property type="match status" value="1"/>
</dbReference>
<dbReference type="SUPFAM" id="SSF56112">
    <property type="entry name" value="Protein kinase-like (PK-like)"/>
    <property type="match status" value="1"/>
</dbReference>
<dbReference type="SMART" id="SM00220">
    <property type="entry name" value="S_TKc"/>
    <property type="match status" value="1"/>
</dbReference>
<dbReference type="PROSITE" id="PS50011">
    <property type="entry name" value="PROTEIN_KINASE_DOM"/>
    <property type="match status" value="1"/>
</dbReference>
<evidence type="ECO:0000256" key="3">
    <source>
        <dbReference type="ARBA" id="ARBA00022777"/>
    </source>
</evidence>
<keyword evidence="7" id="KW-1185">Reference proteome</keyword>
<dbReference type="Gene3D" id="3.40.50.620">
    <property type="entry name" value="HUPs"/>
    <property type="match status" value="1"/>
</dbReference>
<dbReference type="EMBL" id="CP027667">
    <property type="protein sequence ID" value="AVO48918.1"/>
    <property type="molecule type" value="Genomic_DNA"/>
</dbReference>